<dbReference type="SUPFAM" id="SSF55961">
    <property type="entry name" value="Bet v1-like"/>
    <property type="match status" value="1"/>
</dbReference>
<evidence type="ECO:0000313" key="2">
    <source>
        <dbReference type="Proteomes" id="UP001174677"/>
    </source>
</evidence>
<sequence length="144" mass="16167">MNGRWPPQSPLSKMFETFLLDSEILLPKILPHAIKSVRSELSHVKERIDAIDKKKLTYDYSVIGSDPALMNKALDKISFRIEVESCPDGGSIFKRSSKSYATDGAEVNEEEIKAGQEKAMEAFVGISRAFEAYILANPDAYYFI</sequence>
<evidence type="ECO:0000313" key="1">
    <source>
        <dbReference type="EMBL" id="KAJ9162615.1"/>
    </source>
</evidence>
<dbReference type="Proteomes" id="UP001174677">
    <property type="component" value="Chromosome 13"/>
</dbReference>
<comment type="caution">
    <text evidence="1">The sequence shown here is derived from an EMBL/GenBank/DDBJ whole genome shotgun (WGS) entry which is preliminary data.</text>
</comment>
<dbReference type="CDD" id="cd07816">
    <property type="entry name" value="Bet_v1-like"/>
    <property type="match status" value="1"/>
</dbReference>
<organism evidence="1 2">
    <name type="scientific">Hevea brasiliensis</name>
    <name type="common">Para rubber tree</name>
    <name type="synonym">Siphonia brasiliensis</name>
    <dbReference type="NCBI Taxonomy" id="3981"/>
    <lineage>
        <taxon>Eukaryota</taxon>
        <taxon>Viridiplantae</taxon>
        <taxon>Streptophyta</taxon>
        <taxon>Embryophyta</taxon>
        <taxon>Tracheophyta</taxon>
        <taxon>Spermatophyta</taxon>
        <taxon>Magnoliopsida</taxon>
        <taxon>eudicotyledons</taxon>
        <taxon>Gunneridae</taxon>
        <taxon>Pentapetalae</taxon>
        <taxon>rosids</taxon>
        <taxon>fabids</taxon>
        <taxon>Malpighiales</taxon>
        <taxon>Euphorbiaceae</taxon>
        <taxon>Crotonoideae</taxon>
        <taxon>Micrandreae</taxon>
        <taxon>Hevea</taxon>
    </lineage>
</organism>
<name>A0ABQ9L7L2_HEVBR</name>
<accession>A0ABQ9L7L2</accession>
<keyword evidence="2" id="KW-1185">Reference proteome</keyword>
<reference evidence="1" key="1">
    <citation type="journal article" date="2023" name="Plant Biotechnol. J.">
        <title>Chromosome-level wild Hevea brasiliensis genome provides new tools for genomic-assisted breeding and valuable loci to elevate rubber yield.</title>
        <authorList>
            <person name="Cheng H."/>
            <person name="Song X."/>
            <person name="Hu Y."/>
            <person name="Wu T."/>
            <person name="Yang Q."/>
            <person name="An Z."/>
            <person name="Feng S."/>
            <person name="Deng Z."/>
            <person name="Wu W."/>
            <person name="Zeng X."/>
            <person name="Tu M."/>
            <person name="Wang X."/>
            <person name="Huang H."/>
        </authorList>
    </citation>
    <scope>NUCLEOTIDE SEQUENCE</scope>
    <source>
        <strain evidence="1">MT/VB/25A 57/8</strain>
    </source>
</reference>
<proteinExistence type="predicted"/>
<gene>
    <name evidence="1" type="ORF">P3X46_022374</name>
</gene>
<dbReference type="InterPro" id="IPR023393">
    <property type="entry name" value="START-like_dom_sf"/>
</dbReference>
<dbReference type="InterPro" id="IPR050279">
    <property type="entry name" value="Plant_def-hormone_signal"/>
</dbReference>
<evidence type="ECO:0008006" key="3">
    <source>
        <dbReference type="Google" id="ProtNLM"/>
    </source>
</evidence>
<dbReference type="PANTHER" id="PTHR31213">
    <property type="entry name" value="OS08G0374000 PROTEIN-RELATED"/>
    <property type="match status" value="1"/>
</dbReference>
<dbReference type="Gene3D" id="3.30.530.20">
    <property type="match status" value="1"/>
</dbReference>
<dbReference type="EMBL" id="JARPOI010000013">
    <property type="protein sequence ID" value="KAJ9162615.1"/>
    <property type="molecule type" value="Genomic_DNA"/>
</dbReference>
<dbReference type="PANTHER" id="PTHR31213:SF81">
    <property type="entry name" value="BET V I_MAJOR LATEX PROTEIN DOMAIN-CONTAINING PROTEIN"/>
    <property type="match status" value="1"/>
</dbReference>
<protein>
    <recommendedName>
        <fullName evidence="3">Bet v I/Major latex protein domain-containing protein</fullName>
    </recommendedName>
</protein>